<dbReference type="InterPro" id="IPR011010">
    <property type="entry name" value="DNA_brk_join_enz"/>
</dbReference>
<reference evidence="3 4" key="1">
    <citation type="submission" date="2019-03" db="EMBL/GenBank/DDBJ databases">
        <title>Genomic Encyclopedia of Type Strains, Phase IV (KMG-IV): sequencing the most valuable type-strain genomes for metagenomic binning, comparative biology and taxonomic classification.</title>
        <authorList>
            <person name="Goeker M."/>
        </authorList>
    </citation>
    <scope>NUCLEOTIDE SEQUENCE [LARGE SCALE GENOMIC DNA]</scope>
    <source>
        <strain evidence="3 4">DSM 100013</strain>
    </source>
</reference>
<dbReference type="Proteomes" id="UP000295504">
    <property type="component" value="Unassembled WGS sequence"/>
</dbReference>
<feature type="domain" description="Tyr recombinase" evidence="2">
    <location>
        <begin position="115"/>
        <end position="314"/>
    </location>
</feature>
<protein>
    <submittedName>
        <fullName evidence="3">Site-specific recombinase XerC</fullName>
    </submittedName>
</protein>
<dbReference type="InterPro" id="IPR050090">
    <property type="entry name" value="Tyrosine_recombinase_XerCD"/>
</dbReference>
<dbReference type="PROSITE" id="PS51898">
    <property type="entry name" value="TYR_RECOMBINASE"/>
    <property type="match status" value="1"/>
</dbReference>
<comment type="caution">
    <text evidence="3">The sequence shown here is derived from an EMBL/GenBank/DDBJ whole genome shotgun (WGS) entry which is preliminary data.</text>
</comment>
<proteinExistence type="predicted"/>
<dbReference type="InterPro" id="IPR002104">
    <property type="entry name" value="Integrase_catalytic"/>
</dbReference>
<dbReference type="RefSeq" id="WP_132849886.1">
    <property type="nucleotide sequence ID" value="NZ_SLYC01000087.1"/>
</dbReference>
<organism evidence="3 4">
    <name type="scientific">Serpentinicella alkaliphila</name>
    <dbReference type="NCBI Taxonomy" id="1734049"/>
    <lineage>
        <taxon>Bacteria</taxon>
        <taxon>Bacillati</taxon>
        <taxon>Bacillota</taxon>
        <taxon>Clostridia</taxon>
        <taxon>Peptostreptococcales</taxon>
        <taxon>Natronincolaceae</taxon>
        <taxon>Serpentinicella</taxon>
    </lineage>
</organism>
<evidence type="ECO:0000256" key="1">
    <source>
        <dbReference type="ARBA" id="ARBA00023172"/>
    </source>
</evidence>
<keyword evidence="1" id="KW-0233">DNA recombination</keyword>
<name>A0A4R2SUS8_9FIRM</name>
<evidence type="ECO:0000259" key="2">
    <source>
        <dbReference type="PROSITE" id="PS51898"/>
    </source>
</evidence>
<evidence type="ECO:0000313" key="3">
    <source>
        <dbReference type="EMBL" id="TCP93200.1"/>
    </source>
</evidence>
<gene>
    <name evidence="3" type="ORF">EDD79_10872</name>
</gene>
<dbReference type="Pfam" id="PF00589">
    <property type="entry name" value="Phage_integrase"/>
    <property type="match status" value="1"/>
</dbReference>
<dbReference type="GO" id="GO:0015074">
    <property type="term" value="P:DNA integration"/>
    <property type="evidence" value="ECO:0007669"/>
    <property type="project" value="InterPro"/>
</dbReference>
<dbReference type="GO" id="GO:0006310">
    <property type="term" value="P:DNA recombination"/>
    <property type="evidence" value="ECO:0007669"/>
    <property type="project" value="UniProtKB-KW"/>
</dbReference>
<dbReference type="PANTHER" id="PTHR30349:SF64">
    <property type="entry name" value="PROPHAGE INTEGRASE INTD-RELATED"/>
    <property type="match status" value="1"/>
</dbReference>
<dbReference type="PANTHER" id="PTHR30349">
    <property type="entry name" value="PHAGE INTEGRASE-RELATED"/>
    <property type="match status" value="1"/>
</dbReference>
<dbReference type="OrthoDB" id="9766545at2"/>
<dbReference type="EMBL" id="SLYC01000087">
    <property type="protein sequence ID" value="TCP93200.1"/>
    <property type="molecule type" value="Genomic_DNA"/>
</dbReference>
<dbReference type="InterPro" id="IPR013762">
    <property type="entry name" value="Integrase-like_cat_sf"/>
</dbReference>
<accession>A0A4R2SUS8</accession>
<evidence type="ECO:0000313" key="4">
    <source>
        <dbReference type="Proteomes" id="UP000295504"/>
    </source>
</evidence>
<keyword evidence="4" id="KW-1185">Reference proteome</keyword>
<sequence length="332" mass="39104">MKSREITYIFTGPLAEYCTKYIVYKRSLGFKMGSSVYYLLRGMDTFFFQHGLPLNSHILTKEMVEKYVARRGVESVKTQHMRMSIIRQFSLFMNRIGFSYYVYPETDLVQIKNDFTPYIFTHNEINRLTKILDKIPISPRYPTYHIIYPMLFRMLYGCGLRINEALGLRMKNLDIEQGIIRLDATKNNIQRLMPMSKSLLKYCKKYVKRMGFSSTYDGYYYPSKNGSQYNSTPVYCQFRKFMTFAGIFRENGTTPRVHDIRHTFAVHALEKMVDEGNDIYCSLPILSTYLGHRGLESTEKYLRLTIEAHASIIDTMTEYYNNAYPEVVDYEN</sequence>
<dbReference type="AlphaFoldDB" id="A0A4R2SUS8"/>
<dbReference type="GO" id="GO:0003677">
    <property type="term" value="F:DNA binding"/>
    <property type="evidence" value="ECO:0007669"/>
    <property type="project" value="InterPro"/>
</dbReference>
<dbReference type="Gene3D" id="1.10.443.10">
    <property type="entry name" value="Intergrase catalytic core"/>
    <property type="match status" value="1"/>
</dbReference>
<dbReference type="SUPFAM" id="SSF56349">
    <property type="entry name" value="DNA breaking-rejoining enzymes"/>
    <property type="match status" value="1"/>
</dbReference>